<evidence type="ECO:0000256" key="7">
    <source>
        <dbReference type="ARBA" id="ARBA00023016"/>
    </source>
</evidence>
<keyword evidence="7" id="KW-0346">Stress response</keyword>
<accession>A0ABZ2J4W1</accession>
<keyword evidence="2" id="KW-1277">Toxin-antitoxin system</keyword>
<evidence type="ECO:0000256" key="6">
    <source>
        <dbReference type="ARBA" id="ARBA00022884"/>
    </source>
</evidence>
<dbReference type="Pfam" id="PF07927">
    <property type="entry name" value="HicA_toxin"/>
    <property type="match status" value="1"/>
</dbReference>
<keyword evidence="9" id="KW-1185">Reference proteome</keyword>
<keyword evidence="5" id="KW-0378">Hydrolase</keyword>
<proteinExistence type="inferred from homology"/>
<dbReference type="Proteomes" id="UP001375370">
    <property type="component" value="Chromosome"/>
</dbReference>
<dbReference type="SUPFAM" id="SSF54786">
    <property type="entry name" value="YcfA/nrd intein domain"/>
    <property type="match status" value="1"/>
</dbReference>
<evidence type="ECO:0000313" key="9">
    <source>
        <dbReference type="Proteomes" id="UP001375370"/>
    </source>
</evidence>
<dbReference type="Gene3D" id="3.30.920.30">
    <property type="entry name" value="Hypothetical protein"/>
    <property type="match status" value="1"/>
</dbReference>
<evidence type="ECO:0000256" key="1">
    <source>
        <dbReference type="ARBA" id="ARBA00006620"/>
    </source>
</evidence>
<comment type="similarity">
    <text evidence="1">Belongs to the HicA mRNA interferase family.</text>
</comment>
<keyword evidence="4" id="KW-0255">Endonuclease</keyword>
<evidence type="ECO:0000256" key="2">
    <source>
        <dbReference type="ARBA" id="ARBA00022649"/>
    </source>
</evidence>
<dbReference type="RefSeq" id="WP_338738608.1">
    <property type="nucleotide sequence ID" value="NZ_CP146612.1"/>
</dbReference>
<keyword evidence="6" id="KW-0694">RNA-binding</keyword>
<evidence type="ECO:0000256" key="5">
    <source>
        <dbReference type="ARBA" id="ARBA00022801"/>
    </source>
</evidence>
<evidence type="ECO:0000256" key="4">
    <source>
        <dbReference type="ARBA" id="ARBA00022759"/>
    </source>
</evidence>
<keyword evidence="3" id="KW-0540">Nuclease</keyword>
<dbReference type="EMBL" id="CP146612">
    <property type="protein sequence ID" value="WWX25942.1"/>
    <property type="molecule type" value="Genomic_DNA"/>
</dbReference>
<dbReference type="InterPro" id="IPR038570">
    <property type="entry name" value="HicA_sf"/>
</dbReference>
<sequence>MPPLPVISGARCIEILAGLGCVVARVKGSHVRLRCPGRKPVTVPLHDELDRGTLRAILRSIGVSVAEFLALMKG</sequence>
<reference evidence="8 9" key="1">
    <citation type="submission" date="2024-03" db="EMBL/GenBank/DDBJ databases">
        <title>A Dehalogenimonas Isolated from Estuarine Sediments Dihaloeliminates Chlorinated Alkanes.</title>
        <authorList>
            <person name="Yang Y."/>
            <person name="Wang H."/>
        </authorList>
    </citation>
    <scope>NUCLEOTIDE SEQUENCE [LARGE SCALE GENOMIC DNA]</scope>
    <source>
        <strain evidence="8 9">W</strain>
    </source>
</reference>
<evidence type="ECO:0000256" key="3">
    <source>
        <dbReference type="ARBA" id="ARBA00022722"/>
    </source>
</evidence>
<name>A0ABZ2J4W1_9CHLR</name>
<organism evidence="8 9">
    <name type="scientific">Candidatus Dehalogenimonas loeffleri</name>
    <dbReference type="NCBI Taxonomy" id="3127115"/>
    <lineage>
        <taxon>Bacteria</taxon>
        <taxon>Bacillati</taxon>
        <taxon>Chloroflexota</taxon>
        <taxon>Dehalococcoidia</taxon>
        <taxon>Dehalococcoidales</taxon>
        <taxon>Dehalococcoidaceae</taxon>
        <taxon>Dehalogenimonas</taxon>
    </lineage>
</organism>
<dbReference type="InterPro" id="IPR012933">
    <property type="entry name" value="HicA_mRNA_interferase"/>
</dbReference>
<protein>
    <submittedName>
        <fullName evidence="8">Type II toxin-antitoxin system HicA family toxin</fullName>
    </submittedName>
</protein>
<gene>
    <name evidence="8" type="ORF">V8247_02960</name>
</gene>
<evidence type="ECO:0000313" key="8">
    <source>
        <dbReference type="EMBL" id="WWX25942.1"/>
    </source>
</evidence>